<dbReference type="Proteomes" id="UP001058016">
    <property type="component" value="Chromosome"/>
</dbReference>
<dbReference type="Pfam" id="PF00563">
    <property type="entry name" value="EAL"/>
    <property type="match status" value="1"/>
</dbReference>
<feature type="domain" description="EAL" evidence="1">
    <location>
        <begin position="500"/>
        <end position="745"/>
    </location>
</feature>
<dbReference type="GO" id="GO:0071111">
    <property type="term" value="F:cyclic-guanylate-specific phosphodiesterase activity"/>
    <property type="evidence" value="ECO:0007669"/>
    <property type="project" value="InterPro"/>
</dbReference>
<dbReference type="InterPro" id="IPR001633">
    <property type="entry name" value="EAL_dom"/>
</dbReference>
<protein>
    <submittedName>
        <fullName evidence="3">EAL domain-containing protein</fullName>
    </submittedName>
</protein>
<evidence type="ECO:0000259" key="1">
    <source>
        <dbReference type="PROSITE" id="PS50883"/>
    </source>
</evidence>
<gene>
    <name evidence="2" type="ORF">J0J69_09385</name>
    <name evidence="3" type="ORF">J0J70_04500</name>
</gene>
<dbReference type="SMART" id="SM00052">
    <property type="entry name" value="EAL"/>
    <property type="match status" value="1"/>
</dbReference>
<dbReference type="RefSeq" id="WP_212724561.1">
    <property type="nucleotide sequence ID" value="NZ_CP071249.1"/>
</dbReference>
<dbReference type="InterPro" id="IPR050706">
    <property type="entry name" value="Cyclic-di-GMP_PDE-like"/>
</dbReference>
<evidence type="ECO:0000313" key="2">
    <source>
        <dbReference type="EMBL" id="UUF05293.1"/>
    </source>
</evidence>
<dbReference type="Proteomes" id="UP001058072">
    <property type="component" value="Chromosome"/>
</dbReference>
<dbReference type="SUPFAM" id="SSF141868">
    <property type="entry name" value="EAL domain-like"/>
    <property type="match status" value="1"/>
</dbReference>
<dbReference type="Gene3D" id="3.20.20.450">
    <property type="entry name" value="EAL domain"/>
    <property type="match status" value="1"/>
</dbReference>
<accession>A0A9Q9CIF7</accession>
<dbReference type="CDD" id="cd01948">
    <property type="entry name" value="EAL"/>
    <property type="match status" value="1"/>
</dbReference>
<organism evidence="3 5">
    <name type="scientific">Turicibacter bilis</name>
    <dbReference type="NCBI Taxonomy" id="2735723"/>
    <lineage>
        <taxon>Bacteria</taxon>
        <taxon>Bacillati</taxon>
        <taxon>Bacillota</taxon>
        <taxon>Erysipelotrichia</taxon>
        <taxon>Erysipelotrichales</taxon>
        <taxon>Turicibacteraceae</taxon>
        <taxon>Turicibacter</taxon>
    </lineage>
</organism>
<evidence type="ECO:0000313" key="3">
    <source>
        <dbReference type="EMBL" id="UUF09255.1"/>
    </source>
</evidence>
<evidence type="ECO:0000313" key="5">
    <source>
        <dbReference type="Proteomes" id="UP001058072"/>
    </source>
</evidence>
<keyword evidence="4" id="KW-1185">Reference proteome</keyword>
<dbReference type="EMBL" id="CP071249">
    <property type="protein sequence ID" value="UUF05293.1"/>
    <property type="molecule type" value="Genomic_DNA"/>
</dbReference>
<dbReference type="EMBL" id="CP071250">
    <property type="protein sequence ID" value="UUF09255.1"/>
    <property type="molecule type" value="Genomic_DNA"/>
</dbReference>
<sequence>MAEKVTRDALLSFFIDSCYLLENYRKVEGILYEQIEKDELELENILNDYRENQSFEWLIPMLIFASRYYSQQKANNVALKYLIECECILENLETDNLLKGYIFAELGYIYETKGVFKEADFYYMSAASFGSDKKIPLLTTYALERLIYIILVSCHRKSIERFQTFTADYQNQDISDYLKYQIELLRLYLSENYEEIILNIEPVDETQENTLLMKKAICAHSLFQLNRSDEIEWDLNLLELVASQQSDVYCLIYHLTYHLVHDNDEQLYDYITKLSNNLKDKQQNGWLRFVYQFLSQSCEGKLNEVEGSEFQDSLNKLTQQVSYQEQRLKHRMQGIYHNYRQYYNGIHLIRNKRKYKVVSWKQLPISYRYEYTSKTVVGYFKLDHCFYSDFNTSLLKQVIEMIDEFIGESITFSVEKEGLWFYFKACCSEIKLKRKLNRLVERWYEKLGQSYFVTFCLPQSTTDSFEETIERVKSSFYGMILKSRSKLSYEVNFCQEKFTRYNFSVKIHQLLEKANHIGEFTLNYSPLYYRDGHQLFGIECHNILDDYSILNQLPVEEREEASPFLNIEKEIYLFKLGCDYLKDYDEKNSVKLSLFIKFSRQTLLNKCLCSRILTHLKEDGIDPNQVIISVNEDILFEQNVLIQKAIKRLREFGVNIALDEYGAGALTGSIRNLSIDYLRISSCFIQYLKSSKNCLSMMNSLINVCMSKDVKICCSEIENESSLHLIRDFGIDVVSGSYYQRKLVV</sequence>
<proteinExistence type="predicted"/>
<name>A0A9Q9CIF7_9FIRM</name>
<dbReference type="InterPro" id="IPR035919">
    <property type="entry name" value="EAL_sf"/>
</dbReference>
<evidence type="ECO:0000313" key="4">
    <source>
        <dbReference type="Proteomes" id="UP001058016"/>
    </source>
</evidence>
<dbReference type="PANTHER" id="PTHR33121:SF70">
    <property type="entry name" value="SIGNALING PROTEIN YKOW"/>
    <property type="match status" value="1"/>
</dbReference>
<reference evidence="3 4" key="1">
    <citation type="submission" date="2021-03" db="EMBL/GenBank/DDBJ databases">
        <title>Comparative Genomics and Metabolomics in the genus Turicibacter.</title>
        <authorList>
            <person name="Maki J."/>
            <person name="Looft T."/>
        </authorList>
    </citation>
    <scope>NUCLEOTIDE SEQUENCE</scope>
    <source>
        <strain evidence="3">ISU324</strain>
        <strain evidence="2 4">MMM721</strain>
    </source>
</reference>
<dbReference type="PROSITE" id="PS50883">
    <property type="entry name" value="EAL"/>
    <property type="match status" value="1"/>
</dbReference>
<dbReference type="PANTHER" id="PTHR33121">
    <property type="entry name" value="CYCLIC DI-GMP PHOSPHODIESTERASE PDEF"/>
    <property type="match status" value="1"/>
</dbReference>
<dbReference type="AlphaFoldDB" id="A0A9Q9CIF7"/>